<dbReference type="SUPFAM" id="SSF47781">
    <property type="entry name" value="RuvA domain 2-like"/>
    <property type="match status" value="1"/>
</dbReference>
<organism evidence="2 3">
    <name type="scientific">Pseudohalocynthiibacter aestuariivivens</name>
    <dbReference type="NCBI Taxonomy" id="1591409"/>
    <lineage>
        <taxon>Bacteria</taxon>
        <taxon>Pseudomonadati</taxon>
        <taxon>Pseudomonadota</taxon>
        <taxon>Alphaproteobacteria</taxon>
        <taxon>Rhodobacterales</taxon>
        <taxon>Paracoccaceae</taxon>
        <taxon>Pseudohalocynthiibacter</taxon>
    </lineage>
</organism>
<dbReference type="PANTHER" id="PTHR11276">
    <property type="entry name" value="DNA POLYMERASE TYPE-X FAMILY MEMBER"/>
    <property type="match status" value="1"/>
</dbReference>
<dbReference type="PANTHER" id="PTHR11276:SF28">
    <property type="entry name" value="DNA POLYMERASE LAMBDA"/>
    <property type="match status" value="1"/>
</dbReference>
<dbReference type="SUPFAM" id="SSF47802">
    <property type="entry name" value="DNA polymerase beta, N-terminal domain-like"/>
    <property type="match status" value="1"/>
</dbReference>
<evidence type="ECO:0000313" key="3">
    <source>
        <dbReference type="Proteomes" id="UP001589683"/>
    </source>
</evidence>
<protein>
    <submittedName>
        <fullName evidence="2">Helix-hairpin-helix domain-containing protein</fullName>
    </submittedName>
</protein>
<name>A0ABV5JE95_9RHOB</name>
<dbReference type="Pfam" id="PF14716">
    <property type="entry name" value="HHH_8"/>
    <property type="match status" value="1"/>
</dbReference>
<accession>A0ABV5JE95</accession>
<dbReference type="Pfam" id="PF14520">
    <property type="entry name" value="HHH_5"/>
    <property type="match status" value="1"/>
</dbReference>
<evidence type="ECO:0000259" key="1">
    <source>
        <dbReference type="Pfam" id="PF14716"/>
    </source>
</evidence>
<feature type="domain" description="Crossover junction endonuclease MUS81-like HHH" evidence="1">
    <location>
        <begin position="12"/>
        <end position="89"/>
    </location>
</feature>
<reference evidence="2 3" key="1">
    <citation type="submission" date="2024-09" db="EMBL/GenBank/DDBJ databases">
        <authorList>
            <person name="Sun Q."/>
            <person name="Mori K."/>
        </authorList>
    </citation>
    <scope>NUCLEOTIDE SEQUENCE [LARGE SCALE GENOMIC DNA]</scope>
    <source>
        <strain evidence="2 3">CECT 8726</strain>
    </source>
</reference>
<dbReference type="InterPro" id="IPR027421">
    <property type="entry name" value="DNA_pol_lamdba_lyase_dom_sf"/>
</dbReference>
<dbReference type="InterPro" id="IPR010994">
    <property type="entry name" value="RuvA_2-like"/>
</dbReference>
<dbReference type="RefSeq" id="WP_213889840.1">
    <property type="nucleotide sequence ID" value="NZ_JAGFNU010000008.1"/>
</dbReference>
<dbReference type="Gene3D" id="1.10.150.110">
    <property type="entry name" value="DNA polymerase beta, N-terminal domain-like"/>
    <property type="match status" value="1"/>
</dbReference>
<gene>
    <name evidence="2" type="ORF">ACFFUT_08180</name>
</gene>
<proteinExistence type="predicted"/>
<keyword evidence="3" id="KW-1185">Reference proteome</keyword>
<dbReference type="EMBL" id="JBHMEA010000026">
    <property type="protein sequence ID" value="MFB9231760.1"/>
    <property type="molecule type" value="Genomic_DNA"/>
</dbReference>
<evidence type="ECO:0000313" key="2">
    <source>
        <dbReference type="EMBL" id="MFB9231760.1"/>
    </source>
</evidence>
<comment type="caution">
    <text evidence="2">The sequence shown here is derived from an EMBL/GenBank/DDBJ whole genome shotgun (WGS) entry which is preliminary data.</text>
</comment>
<dbReference type="Gene3D" id="1.10.150.20">
    <property type="entry name" value="5' to 3' exonuclease, C-terminal subdomain"/>
    <property type="match status" value="1"/>
</dbReference>
<sequence length="286" mass="31990">MEQKSNTAFEPENTFVAEKLNEVADLLEQQHASMFRVKAYREAAEYLASLPRPVADTLELGGVKALVALPNIGSSIASAVQELCETGTLSLVERLRGSFDPEALFQTVPMIGPKLAEAIHDELQIETLEALEAAAYDGRLAKVQGVGSRRLSAIRHSLSQMLSRRRPKTSSPIPSVATLLDVDREYRERAIIGDMPLITPRRFNPTGTARIPILHTDREDWHFTVLFSNTPLAHKLNRTKDWVVMFFQKTNAPEQQCTVVTERHGPLSGFRVVRGREKECAELYKV</sequence>
<dbReference type="Proteomes" id="UP001589683">
    <property type="component" value="Unassembled WGS sequence"/>
</dbReference>
<dbReference type="InterPro" id="IPR022312">
    <property type="entry name" value="DNA_pol_X"/>
</dbReference>
<dbReference type="InterPro" id="IPR010996">
    <property type="entry name" value="HHH_MUS81"/>
</dbReference>